<evidence type="ECO:0000259" key="1">
    <source>
        <dbReference type="SMART" id="SM01321"/>
    </source>
</evidence>
<dbReference type="InterPro" id="IPR052715">
    <property type="entry name" value="RAYT_transposase"/>
</dbReference>
<dbReference type="EMBL" id="SJPJ01000001">
    <property type="protein sequence ID" value="TWT81365.1"/>
    <property type="molecule type" value="Genomic_DNA"/>
</dbReference>
<feature type="domain" description="Transposase IS200-like" evidence="1">
    <location>
        <begin position="24"/>
        <end position="203"/>
    </location>
</feature>
<dbReference type="InterPro" id="IPR002686">
    <property type="entry name" value="Transposase_17"/>
</dbReference>
<sequence>MIGELFDPDAELFVEDRLRPHWSQTGAIAFITMRMRDSIPSEVLDRWDREKTDWLARRGHSTRGHSTREHWSIVVPTIESDEQRAFKKEFNRIREDFLDTCHGECVLRDPELSKIVADSLLFFDGDRYRIGDFVVMPNHVHMLAAFATPEALKSQCDSWTHFTARKINQKLGRAGKFWQQEAFDHLVRSPEQYGYLRQYIADNPQKAKLKDGQYHYRRYL</sequence>
<protein>
    <submittedName>
        <fullName evidence="2">Transposase IS200 like protein</fullName>
    </submittedName>
</protein>
<dbReference type="RefSeq" id="WP_146397263.1">
    <property type="nucleotide sequence ID" value="NZ_SJPJ01000001.1"/>
</dbReference>
<organism evidence="2 3">
    <name type="scientific">Novipirellula herctigrandis</name>
    <dbReference type="NCBI Taxonomy" id="2527986"/>
    <lineage>
        <taxon>Bacteria</taxon>
        <taxon>Pseudomonadati</taxon>
        <taxon>Planctomycetota</taxon>
        <taxon>Planctomycetia</taxon>
        <taxon>Pirellulales</taxon>
        <taxon>Pirellulaceae</taxon>
        <taxon>Novipirellula</taxon>
    </lineage>
</organism>
<reference evidence="2 3" key="1">
    <citation type="submission" date="2019-02" db="EMBL/GenBank/DDBJ databases">
        <title>Deep-cultivation of Planctomycetes and their phenomic and genomic characterization uncovers novel biology.</title>
        <authorList>
            <person name="Wiegand S."/>
            <person name="Jogler M."/>
            <person name="Boedeker C."/>
            <person name="Pinto D."/>
            <person name="Vollmers J."/>
            <person name="Rivas-Marin E."/>
            <person name="Kohn T."/>
            <person name="Peeters S.H."/>
            <person name="Heuer A."/>
            <person name="Rast P."/>
            <person name="Oberbeckmann S."/>
            <person name="Bunk B."/>
            <person name="Jeske O."/>
            <person name="Meyerdierks A."/>
            <person name="Storesund J.E."/>
            <person name="Kallscheuer N."/>
            <person name="Luecker S."/>
            <person name="Lage O.M."/>
            <person name="Pohl T."/>
            <person name="Merkel B.J."/>
            <person name="Hornburger P."/>
            <person name="Mueller R.-W."/>
            <person name="Bruemmer F."/>
            <person name="Labrenz M."/>
            <person name="Spormann A.M."/>
            <person name="Op Den Camp H."/>
            <person name="Overmann J."/>
            <person name="Amann R."/>
            <person name="Jetten M.S.M."/>
            <person name="Mascher T."/>
            <person name="Medema M.H."/>
            <person name="Devos D.P."/>
            <person name="Kaster A.-K."/>
            <person name="Ovreas L."/>
            <person name="Rohde M."/>
            <person name="Galperin M.Y."/>
            <person name="Jogler C."/>
        </authorList>
    </citation>
    <scope>NUCLEOTIDE SEQUENCE [LARGE SCALE GENOMIC DNA]</scope>
    <source>
        <strain evidence="2 3">CA13</strain>
    </source>
</reference>
<accession>A0A5C5Z2E1</accession>
<keyword evidence="3" id="KW-1185">Reference proteome</keyword>
<name>A0A5C5Z2E1_9BACT</name>
<dbReference type="Proteomes" id="UP000315010">
    <property type="component" value="Unassembled WGS sequence"/>
</dbReference>
<dbReference type="GO" id="GO:0006313">
    <property type="term" value="P:DNA transposition"/>
    <property type="evidence" value="ECO:0007669"/>
    <property type="project" value="InterPro"/>
</dbReference>
<dbReference type="PANTHER" id="PTHR36966">
    <property type="entry name" value="REP-ASSOCIATED TYROSINE TRANSPOSASE"/>
    <property type="match status" value="1"/>
</dbReference>
<evidence type="ECO:0000313" key="2">
    <source>
        <dbReference type="EMBL" id="TWT81365.1"/>
    </source>
</evidence>
<dbReference type="PANTHER" id="PTHR36966:SF1">
    <property type="entry name" value="REP-ASSOCIATED TYROSINE TRANSPOSASE"/>
    <property type="match status" value="1"/>
</dbReference>
<dbReference type="OrthoDB" id="9794403at2"/>
<dbReference type="Gene3D" id="3.30.70.1290">
    <property type="entry name" value="Transposase IS200-like"/>
    <property type="match status" value="1"/>
</dbReference>
<gene>
    <name evidence="2" type="ORF">CA13_28170</name>
</gene>
<dbReference type="GO" id="GO:0043565">
    <property type="term" value="F:sequence-specific DNA binding"/>
    <property type="evidence" value="ECO:0007669"/>
    <property type="project" value="TreeGrafter"/>
</dbReference>
<proteinExistence type="predicted"/>
<evidence type="ECO:0000313" key="3">
    <source>
        <dbReference type="Proteomes" id="UP000315010"/>
    </source>
</evidence>
<dbReference type="GO" id="GO:0004803">
    <property type="term" value="F:transposase activity"/>
    <property type="evidence" value="ECO:0007669"/>
    <property type="project" value="InterPro"/>
</dbReference>
<dbReference type="InterPro" id="IPR036515">
    <property type="entry name" value="Transposase_17_sf"/>
</dbReference>
<dbReference type="SUPFAM" id="SSF143422">
    <property type="entry name" value="Transposase IS200-like"/>
    <property type="match status" value="1"/>
</dbReference>
<dbReference type="SMART" id="SM01321">
    <property type="entry name" value="Y1_Tnp"/>
    <property type="match status" value="1"/>
</dbReference>
<comment type="caution">
    <text evidence="2">The sequence shown here is derived from an EMBL/GenBank/DDBJ whole genome shotgun (WGS) entry which is preliminary data.</text>
</comment>
<dbReference type="AlphaFoldDB" id="A0A5C5Z2E1"/>